<sequence>MRLDFDKIRAGDFRSAFQAAMDEHCREIAAITRNPALPSFDNTLAAMERAGRHLDTVARSFFALAGANTNEELQAVEREISPALSRHASAITLDAELFARIDAVHRGRDELPRLAPEDLRLLERVHASFVRGGATLKGDDRERLAEIDAELSSLGTRFSQNILADERAWLLPLAERDLSGLPEFLKSTMAGIAAERAVDGYALTLSRSVVVPFLTYSDRRDLRETAFRAWTSRGENDGPSDNRSIMAEILRLRGEKAGLLGFANYAAYKLDDQMAKTPGAVRALLEEGWDHAKTRAADDAEALRALAAGAGDNHALEPWDWRYYAEKRRRAEFDLDEAELKPYFQLDRMIEAAFDVAGRLFGLTFEPVPDVKAWHPDVKAWSVRDRTGRERGLFLGDYFARSSKRSGAWMSALRGQHKLDGGQTPIIYNICNFARPNQGEPALLSLDDARTLFHEFGHALHGLLSDVTWPSLAGTAVARDFVELPSQLYEHWLTVPEILEKHARHVETGAALPQALLGKLTAARTFDAGFDTVEYTASALVDLGLHEAEAVPDKPLEAERAMLEALGMPRAIVMRHRSPHFAHIFSGDGYSAGYYSYMWSEVLDADAFEAFAEAGDPFDRPTAERLLTHVYSAGNSRDAAALYTAFRGRMPTTGALLKKRGFVAG</sequence>
<comment type="similarity">
    <text evidence="1 7">Belongs to the peptidase M3 family.</text>
</comment>
<dbReference type="Proteomes" id="UP001155220">
    <property type="component" value="Unassembled WGS sequence"/>
</dbReference>
<name>A0A9X2H765_9HYPH</name>
<reference evidence="9" key="1">
    <citation type="submission" date="2022-03" db="EMBL/GenBank/DDBJ databases">
        <title>Aurantimonas Liuensis sp. Nov., isolated from the hadal seawater of the Mariana Trench.</title>
        <authorList>
            <person name="Liu R."/>
        </authorList>
    </citation>
    <scope>NUCLEOTIDE SEQUENCE</scope>
    <source>
        <strain evidence="9">LRZ36</strain>
    </source>
</reference>
<evidence type="ECO:0000256" key="5">
    <source>
        <dbReference type="ARBA" id="ARBA00022833"/>
    </source>
</evidence>
<dbReference type="EMBL" id="JALHBS010000103">
    <property type="protein sequence ID" value="MCP3056602.1"/>
    <property type="molecule type" value="Genomic_DNA"/>
</dbReference>
<dbReference type="InterPro" id="IPR024079">
    <property type="entry name" value="MetalloPept_cat_dom_sf"/>
</dbReference>
<dbReference type="InterPro" id="IPR001567">
    <property type="entry name" value="Pept_M3A_M3B_dom"/>
</dbReference>
<evidence type="ECO:0000256" key="4">
    <source>
        <dbReference type="ARBA" id="ARBA00022801"/>
    </source>
</evidence>
<feature type="domain" description="Peptidase M3A/M3B catalytic" evidence="8">
    <location>
        <begin position="213"/>
        <end position="661"/>
    </location>
</feature>
<keyword evidence="5 7" id="KW-0862">Zinc</keyword>
<dbReference type="Pfam" id="PF01432">
    <property type="entry name" value="Peptidase_M3"/>
    <property type="match status" value="1"/>
</dbReference>
<comment type="caution">
    <text evidence="9">The sequence shown here is derived from an EMBL/GenBank/DDBJ whole genome shotgun (WGS) entry which is preliminary data.</text>
</comment>
<keyword evidence="10" id="KW-1185">Reference proteome</keyword>
<dbReference type="SUPFAM" id="SSF55486">
    <property type="entry name" value="Metalloproteases ('zincins'), catalytic domain"/>
    <property type="match status" value="1"/>
</dbReference>
<keyword evidence="4 7" id="KW-0378">Hydrolase</keyword>
<evidence type="ECO:0000256" key="1">
    <source>
        <dbReference type="ARBA" id="ARBA00006040"/>
    </source>
</evidence>
<organism evidence="9 10">
    <name type="scientific">Aurantimonas marianensis</name>
    <dbReference type="NCBI Taxonomy" id="2920428"/>
    <lineage>
        <taxon>Bacteria</taxon>
        <taxon>Pseudomonadati</taxon>
        <taxon>Pseudomonadota</taxon>
        <taxon>Alphaproteobacteria</taxon>
        <taxon>Hyphomicrobiales</taxon>
        <taxon>Aurantimonadaceae</taxon>
        <taxon>Aurantimonas</taxon>
    </lineage>
</organism>
<dbReference type="FunFam" id="3.40.390.10:FF:000009">
    <property type="entry name" value="Oligopeptidase A"/>
    <property type="match status" value="1"/>
</dbReference>
<dbReference type="GO" id="GO:0004180">
    <property type="term" value="F:carboxypeptidase activity"/>
    <property type="evidence" value="ECO:0007669"/>
    <property type="project" value="TreeGrafter"/>
</dbReference>
<keyword evidence="3 7" id="KW-0479">Metal-binding</keyword>
<keyword evidence="6 7" id="KW-0482">Metalloprotease</keyword>
<dbReference type="InterPro" id="IPR034005">
    <property type="entry name" value="M3A_DCP"/>
</dbReference>
<dbReference type="GO" id="GO:0046872">
    <property type="term" value="F:metal ion binding"/>
    <property type="evidence" value="ECO:0007669"/>
    <property type="project" value="UniProtKB-UniRule"/>
</dbReference>
<dbReference type="Gene3D" id="1.10.1370.10">
    <property type="entry name" value="Neurolysin, domain 3"/>
    <property type="match status" value="1"/>
</dbReference>
<evidence type="ECO:0000256" key="3">
    <source>
        <dbReference type="ARBA" id="ARBA00022723"/>
    </source>
</evidence>
<evidence type="ECO:0000313" key="9">
    <source>
        <dbReference type="EMBL" id="MCP3056602.1"/>
    </source>
</evidence>
<keyword evidence="2 7" id="KW-0645">Protease</keyword>
<dbReference type="InterPro" id="IPR045090">
    <property type="entry name" value="Pept_M3A_M3B"/>
</dbReference>
<dbReference type="Gene3D" id="1.10.1370.40">
    <property type="match status" value="1"/>
</dbReference>
<evidence type="ECO:0000256" key="7">
    <source>
        <dbReference type="RuleBase" id="RU003435"/>
    </source>
</evidence>
<gene>
    <name evidence="9" type="ORF">MJ956_15815</name>
</gene>
<dbReference type="PANTHER" id="PTHR43660:SF1">
    <property type="entry name" value="DIPEPTIDYL CARBOXYPEPTIDASE"/>
    <property type="match status" value="1"/>
</dbReference>
<dbReference type="AlphaFoldDB" id="A0A9X2H765"/>
<dbReference type="CDD" id="cd06456">
    <property type="entry name" value="M3A_DCP"/>
    <property type="match status" value="1"/>
</dbReference>
<protein>
    <submittedName>
        <fullName evidence="9">M3 family metallopeptidase</fullName>
    </submittedName>
</protein>
<evidence type="ECO:0000256" key="6">
    <source>
        <dbReference type="ARBA" id="ARBA00023049"/>
    </source>
</evidence>
<dbReference type="RefSeq" id="WP_253965445.1">
    <property type="nucleotide sequence ID" value="NZ_JALHBS010000103.1"/>
</dbReference>
<comment type="cofactor">
    <cofactor evidence="7">
        <name>Zn(2+)</name>
        <dbReference type="ChEBI" id="CHEBI:29105"/>
    </cofactor>
    <text evidence="7">Binds 1 zinc ion.</text>
</comment>
<dbReference type="PANTHER" id="PTHR43660">
    <property type="entry name" value="DIPEPTIDYL CARBOXYPEPTIDASE"/>
    <property type="match status" value="1"/>
</dbReference>
<evidence type="ECO:0000313" key="10">
    <source>
        <dbReference type="Proteomes" id="UP001155220"/>
    </source>
</evidence>
<dbReference type="GO" id="GO:0004222">
    <property type="term" value="F:metalloendopeptidase activity"/>
    <property type="evidence" value="ECO:0007669"/>
    <property type="project" value="InterPro"/>
</dbReference>
<dbReference type="GO" id="GO:0006508">
    <property type="term" value="P:proteolysis"/>
    <property type="evidence" value="ECO:0007669"/>
    <property type="project" value="UniProtKB-KW"/>
</dbReference>
<dbReference type="InterPro" id="IPR024077">
    <property type="entry name" value="Neurolysin/TOP_dom2"/>
</dbReference>
<dbReference type="Gene3D" id="3.40.390.10">
    <property type="entry name" value="Collagenase (Catalytic Domain)"/>
    <property type="match status" value="1"/>
</dbReference>
<accession>A0A9X2H765</accession>
<evidence type="ECO:0000256" key="2">
    <source>
        <dbReference type="ARBA" id="ARBA00022670"/>
    </source>
</evidence>
<evidence type="ECO:0000259" key="8">
    <source>
        <dbReference type="Pfam" id="PF01432"/>
    </source>
</evidence>
<dbReference type="GO" id="GO:0005829">
    <property type="term" value="C:cytosol"/>
    <property type="evidence" value="ECO:0007669"/>
    <property type="project" value="TreeGrafter"/>
</dbReference>
<proteinExistence type="inferred from homology"/>